<keyword evidence="1" id="KW-0472">Membrane</keyword>
<keyword evidence="3" id="KW-0645">Protease</keyword>
<dbReference type="Pfam" id="PF02517">
    <property type="entry name" value="Rce1-like"/>
    <property type="match status" value="1"/>
</dbReference>
<evidence type="ECO:0000313" key="3">
    <source>
        <dbReference type="EMBL" id="SUB56767.1"/>
    </source>
</evidence>
<gene>
    <name evidence="3" type="ORF">NCTC13149_00567</name>
</gene>
<feature type="transmembrane region" description="Helical" evidence="1">
    <location>
        <begin position="12"/>
        <end position="36"/>
    </location>
</feature>
<dbReference type="AlphaFoldDB" id="A0A379C576"/>
<dbReference type="OrthoDB" id="4177129at2"/>
<dbReference type="STRING" id="1122949.GCA_000378725_00477"/>
<feature type="transmembrane region" description="Helical" evidence="1">
    <location>
        <begin position="178"/>
        <end position="195"/>
    </location>
</feature>
<protein>
    <submittedName>
        <fullName evidence="3">CAAX amino terminal protease self- immunity</fullName>
    </submittedName>
</protein>
<evidence type="ECO:0000313" key="4">
    <source>
        <dbReference type="Proteomes" id="UP000255517"/>
    </source>
</evidence>
<feature type="transmembrane region" description="Helical" evidence="1">
    <location>
        <begin position="125"/>
        <end position="144"/>
    </location>
</feature>
<keyword evidence="1" id="KW-1133">Transmembrane helix</keyword>
<dbReference type="PANTHER" id="PTHR43592:SF15">
    <property type="entry name" value="CAAX AMINO TERMINAL PROTEASE FAMILY PROTEIN"/>
    <property type="match status" value="1"/>
</dbReference>
<dbReference type="EMBL" id="UGSZ01000001">
    <property type="protein sequence ID" value="SUB56767.1"/>
    <property type="molecule type" value="Genomic_DNA"/>
</dbReference>
<evidence type="ECO:0000259" key="2">
    <source>
        <dbReference type="Pfam" id="PF02517"/>
    </source>
</evidence>
<feature type="transmembrane region" description="Helical" evidence="1">
    <location>
        <begin position="283"/>
        <end position="306"/>
    </location>
</feature>
<feature type="transmembrane region" description="Helical" evidence="1">
    <location>
        <begin position="42"/>
        <end position="60"/>
    </location>
</feature>
<feature type="transmembrane region" description="Helical" evidence="1">
    <location>
        <begin position="80"/>
        <end position="105"/>
    </location>
</feature>
<dbReference type="GO" id="GO:0006508">
    <property type="term" value="P:proteolysis"/>
    <property type="evidence" value="ECO:0007669"/>
    <property type="project" value="UniProtKB-KW"/>
</dbReference>
<proteinExistence type="predicted"/>
<dbReference type="RefSeq" id="WP_004826345.1">
    <property type="nucleotide sequence ID" value="NZ_JASOSY010000006.1"/>
</dbReference>
<dbReference type="GO" id="GO:0080120">
    <property type="term" value="P:CAAX-box protein maturation"/>
    <property type="evidence" value="ECO:0007669"/>
    <property type="project" value="UniProtKB-ARBA"/>
</dbReference>
<reference evidence="3 4" key="1">
    <citation type="submission" date="2018-06" db="EMBL/GenBank/DDBJ databases">
        <authorList>
            <consortium name="Pathogen Informatics"/>
            <person name="Doyle S."/>
        </authorList>
    </citation>
    <scope>NUCLEOTIDE SEQUENCE [LARGE SCALE GENOMIC DNA]</scope>
    <source>
        <strain evidence="3 4">NCTC13149</strain>
    </source>
</reference>
<feature type="domain" description="CAAX prenyl protease 2/Lysostaphin resistance protein A-like" evidence="2">
    <location>
        <begin position="128"/>
        <end position="211"/>
    </location>
</feature>
<sequence length="308" mass="35646">MSEKIRKYKKKYLNVLSVNTLILILAIVFLTIGFDIQKKYDFFGQLITELLIVLLPALLIARTGYTRSILRLNKISLKDIFFTITIVILAYPIILLLNGLFMSLFSSVMEFKNSTHQLITLDTSMYNYLVFYCIVPAICEEVFFRATVMNAYEIFGSKFAILMSSLVFALFHFDIQNFMAPLLLAILFANILNLTNSIYAAIIAHFTNNVIAVLFSRYVGDDFFKLLWQTKIAREIGSLQLFIIILLILISIISSILLKFLFKHFKKESLKNKEGRLVYRQVEGIDLFNFVPILGLVILYIIYYYIVF</sequence>
<dbReference type="PANTHER" id="PTHR43592">
    <property type="entry name" value="CAAX AMINO TERMINAL PROTEASE"/>
    <property type="match status" value="1"/>
</dbReference>
<evidence type="ECO:0000256" key="1">
    <source>
        <dbReference type="SAM" id="Phobius"/>
    </source>
</evidence>
<keyword evidence="3" id="KW-0378">Hydrolase</keyword>
<dbReference type="InterPro" id="IPR003675">
    <property type="entry name" value="Rce1/LyrA-like_dom"/>
</dbReference>
<feature type="transmembrane region" description="Helical" evidence="1">
    <location>
        <begin position="239"/>
        <end position="262"/>
    </location>
</feature>
<feature type="transmembrane region" description="Helical" evidence="1">
    <location>
        <begin position="151"/>
        <end position="172"/>
    </location>
</feature>
<name>A0A379C576_9FIRM</name>
<dbReference type="Proteomes" id="UP000255517">
    <property type="component" value="Unassembled WGS sequence"/>
</dbReference>
<accession>A0A379C576</accession>
<keyword evidence="1" id="KW-0812">Transmembrane</keyword>
<feature type="transmembrane region" description="Helical" evidence="1">
    <location>
        <begin position="202"/>
        <end position="219"/>
    </location>
</feature>
<organism evidence="3 4">
    <name type="scientific">Peptoniphilus lacrimalis</name>
    <dbReference type="NCBI Taxonomy" id="33031"/>
    <lineage>
        <taxon>Bacteria</taxon>
        <taxon>Bacillati</taxon>
        <taxon>Bacillota</taxon>
        <taxon>Tissierellia</taxon>
        <taxon>Tissierellales</taxon>
        <taxon>Peptoniphilaceae</taxon>
        <taxon>Peptoniphilus</taxon>
    </lineage>
</organism>
<dbReference type="GO" id="GO:0004175">
    <property type="term" value="F:endopeptidase activity"/>
    <property type="evidence" value="ECO:0007669"/>
    <property type="project" value="UniProtKB-ARBA"/>
</dbReference>